<name>A0A392R9F4_9FABA</name>
<feature type="non-terminal residue" evidence="1">
    <location>
        <position position="30"/>
    </location>
</feature>
<evidence type="ECO:0000313" key="1">
    <source>
        <dbReference type="EMBL" id="MCI32195.1"/>
    </source>
</evidence>
<organism evidence="1 2">
    <name type="scientific">Trifolium medium</name>
    <dbReference type="NCBI Taxonomy" id="97028"/>
    <lineage>
        <taxon>Eukaryota</taxon>
        <taxon>Viridiplantae</taxon>
        <taxon>Streptophyta</taxon>
        <taxon>Embryophyta</taxon>
        <taxon>Tracheophyta</taxon>
        <taxon>Spermatophyta</taxon>
        <taxon>Magnoliopsida</taxon>
        <taxon>eudicotyledons</taxon>
        <taxon>Gunneridae</taxon>
        <taxon>Pentapetalae</taxon>
        <taxon>rosids</taxon>
        <taxon>fabids</taxon>
        <taxon>Fabales</taxon>
        <taxon>Fabaceae</taxon>
        <taxon>Papilionoideae</taxon>
        <taxon>50 kb inversion clade</taxon>
        <taxon>NPAAA clade</taxon>
        <taxon>Hologalegina</taxon>
        <taxon>IRL clade</taxon>
        <taxon>Trifolieae</taxon>
        <taxon>Trifolium</taxon>
    </lineage>
</organism>
<dbReference type="Proteomes" id="UP000265520">
    <property type="component" value="Unassembled WGS sequence"/>
</dbReference>
<proteinExistence type="predicted"/>
<accession>A0A392R9F4</accession>
<keyword evidence="2" id="KW-1185">Reference proteome</keyword>
<reference evidence="1 2" key="1">
    <citation type="journal article" date="2018" name="Front. Plant Sci.">
        <title>Red Clover (Trifolium pratense) and Zigzag Clover (T. medium) - A Picture of Genomic Similarities and Differences.</title>
        <authorList>
            <person name="Dluhosova J."/>
            <person name="Istvanek J."/>
            <person name="Nedelnik J."/>
            <person name="Repkova J."/>
        </authorList>
    </citation>
    <scope>NUCLEOTIDE SEQUENCE [LARGE SCALE GENOMIC DNA]</scope>
    <source>
        <strain evidence="2">cv. 10/8</strain>
        <tissue evidence="1">Leaf</tissue>
    </source>
</reference>
<sequence>MEEGKGEQRSSRGKKTLTIIGRRSFLCKAT</sequence>
<protein>
    <submittedName>
        <fullName evidence="1">Uncharacterized protein</fullName>
    </submittedName>
</protein>
<comment type="caution">
    <text evidence="1">The sequence shown here is derived from an EMBL/GenBank/DDBJ whole genome shotgun (WGS) entry which is preliminary data.</text>
</comment>
<evidence type="ECO:0000313" key="2">
    <source>
        <dbReference type="Proteomes" id="UP000265520"/>
    </source>
</evidence>
<dbReference type="AlphaFoldDB" id="A0A392R9F4"/>
<dbReference type="EMBL" id="LXQA010193362">
    <property type="protein sequence ID" value="MCI32195.1"/>
    <property type="molecule type" value="Genomic_DNA"/>
</dbReference>